<evidence type="ECO:0000313" key="1">
    <source>
        <dbReference type="EMBL" id="EGO02722.1"/>
    </source>
</evidence>
<name>F8PM90_SERL3</name>
<evidence type="ECO:0008006" key="3">
    <source>
        <dbReference type="Google" id="ProtNLM"/>
    </source>
</evidence>
<feature type="non-terminal residue" evidence="1">
    <location>
        <position position="69"/>
    </location>
</feature>
<dbReference type="AlphaFoldDB" id="F8PM90"/>
<feature type="non-terminal residue" evidence="1">
    <location>
        <position position="1"/>
    </location>
</feature>
<gene>
    <name evidence="1" type="ORF">SERLA73DRAFT_27261</name>
</gene>
<sequence length="69" mass="7899">RPQNPKELLNLCHAQAHNCVEQIFGVFKRWFCILSSSPEYSLGVQACIPTALCMVHNFIQTHNVEEIED</sequence>
<reference evidence="2" key="1">
    <citation type="journal article" date="2011" name="Science">
        <title>The plant cell wall-decomposing machinery underlies the functional diversity of forest fungi.</title>
        <authorList>
            <person name="Eastwood D.C."/>
            <person name="Floudas D."/>
            <person name="Binder M."/>
            <person name="Majcherczyk A."/>
            <person name="Schneider P."/>
            <person name="Aerts A."/>
            <person name="Asiegbu F.O."/>
            <person name="Baker S.E."/>
            <person name="Barry K."/>
            <person name="Bendiksby M."/>
            <person name="Blumentritt M."/>
            <person name="Coutinho P.M."/>
            <person name="Cullen D."/>
            <person name="de Vries R.P."/>
            <person name="Gathman A."/>
            <person name="Goodell B."/>
            <person name="Henrissat B."/>
            <person name="Ihrmark K."/>
            <person name="Kauserud H."/>
            <person name="Kohler A."/>
            <person name="LaButti K."/>
            <person name="Lapidus A."/>
            <person name="Lavin J.L."/>
            <person name="Lee Y.-H."/>
            <person name="Lindquist E."/>
            <person name="Lilly W."/>
            <person name="Lucas S."/>
            <person name="Morin E."/>
            <person name="Murat C."/>
            <person name="Oguiza J.A."/>
            <person name="Park J."/>
            <person name="Pisabarro A.G."/>
            <person name="Riley R."/>
            <person name="Rosling A."/>
            <person name="Salamov A."/>
            <person name="Schmidt O."/>
            <person name="Schmutz J."/>
            <person name="Skrede I."/>
            <person name="Stenlid J."/>
            <person name="Wiebenga A."/>
            <person name="Xie X."/>
            <person name="Kuees U."/>
            <person name="Hibbett D.S."/>
            <person name="Hoffmeister D."/>
            <person name="Hoegberg N."/>
            <person name="Martin F."/>
            <person name="Grigoriev I.V."/>
            <person name="Watkinson S.C."/>
        </authorList>
    </citation>
    <scope>NUCLEOTIDE SEQUENCE [LARGE SCALE GENOMIC DNA]</scope>
    <source>
        <strain evidence="2">strain S7.3</strain>
    </source>
</reference>
<evidence type="ECO:0000313" key="2">
    <source>
        <dbReference type="Proteomes" id="UP000008063"/>
    </source>
</evidence>
<proteinExistence type="predicted"/>
<protein>
    <recommendedName>
        <fullName evidence="3">DDE Tnp4 domain-containing protein</fullName>
    </recommendedName>
</protein>
<accession>F8PM90</accession>
<dbReference type="STRING" id="936435.F8PM90"/>
<dbReference type="EMBL" id="GL945476">
    <property type="protein sequence ID" value="EGO02722.1"/>
    <property type="molecule type" value="Genomic_DNA"/>
</dbReference>
<organism evidence="2">
    <name type="scientific">Serpula lacrymans var. lacrymans (strain S7.3)</name>
    <name type="common">Dry rot fungus</name>
    <dbReference type="NCBI Taxonomy" id="936435"/>
    <lineage>
        <taxon>Eukaryota</taxon>
        <taxon>Fungi</taxon>
        <taxon>Dikarya</taxon>
        <taxon>Basidiomycota</taxon>
        <taxon>Agaricomycotina</taxon>
        <taxon>Agaricomycetes</taxon>
        <taxon>Agaricomycetidae</taxon>
        <taxon>Boletales</taxon>
        <taxon>Coniophorineae</taxon>
        <taxon>Serpulaceae</taxon>
        <taxon>Serpula</taxon>
    </lineage>
</organism>
<dbReference type="HOGENOM" id="CLU_183425_1_0_1"/>
<keyword evidence="2" id="KW-1185">Reference proteome</keyword>
<dbReference type="Proteomes" id="UP000008063">
    <property type="component" value="Unassembled WGS sequence"/>
</dbReference>
<dbReference type="InParanoid" id="F8PM90"/>